<keyword evidence="1" id="KW-0862">Zinc</keyword>
<feature type="region of interest" description="Disordered" evidence="2">
    <location>
        <begin position="328"/>
        <end position="355"/>
    </location>
</feature>
<feature type="compositionally biased region" description="Basic residues" evidence="2">
    <location>
        <begin position="247"/>
        <end position="257"/>
    </location>
</feature>
<dbReference type="SUPFAM" id="SSF46934">
    <property type="entry name" value="UBA-like"/>
    <property type="match status" value="1"/>
</dbReference>
<dbReference type="EMBL" id="JAXIOK010000019">
    <property type="protein sequence ID" value="KAK4747724.1"/>
    <property type="molecule type" value="Genomic_DNA"/>
</dbReference>
<dbReference type="PANTHER" id="PTHR47591">
    <property type="entry name" value="ZINC FINGER PROTEIN ZAT2-RELATED"/>
    <property type="match status" value="1"/>
</dbReference>
<dbReference type="Proteomes" id="UP001345219">
    <property type="component" value="Chromosome 12"/>
</dbReference>
<dbReference type="SMART" id="SM00355">
    <property type="entry name" value="ZnF_C2H2"/>
    <property type="match status" value="2"/>
</dbReference>
<evidence type="ECO:0000259" key="4">
    <source>
        <dbReference type="PROSITE" id="PS50157"/>
    </source>
</evidence>
<feature type="compositionally biased region" description="Basic and acidic residues" evidence="2">
    <location>
        <begin position="104"/>
        <end position="118"/>
    </location>
</feature>
<comment type="caution">
    <text evidence="5">The sequence shown here is derived from an EMBL/GenBank/DDBJ whole genome shotgun (WGS) entry which is preliminary data.</text>
</comment>
<feature type="region of interest" description="Disordered" evidence="2">
    <location>
        <begin position="89"/>
        <end position="121"/>
    </location>
</feature>
<feature type="region of interest" description="Disordered" evidence="2">
    <location>
        <begin position="1"/>
        <end position="42"/>
    </location>
</feature>
<feature type="region of interest" description="Disordered" evidence="2">
    <location>
        <begin position="238"/>
        <end position="297"/>
    </location>
</feature>
<evidence type="ECO:0000259" key="3">
    <source>
        <dbReference type="PROSITE" id="PS50030"/>
    </source>
</evidence>
<gene>
    <name evidence="5" type="ORF">SAY87_014310</name>
</gene>
<evidence type="ECO:0000256" key="2">
    <source>
        <dbReference type="SAM" id="MobiDB-lite"/>
    </source>
</evidence>
<feature type="domain" description="C2H2-type" evidence="4">
    <location>
        <begin position="431"/>
        <end position="458"/>
    </location>
</feature>
<feature type="compositionally biased region" description="Polar residues" evidence="2">
    <location>
        <begin position="92"/>
        <end position="103"/>
    </location>
</feature>
<accession>A0AAN7GSG4</accession>
<reference evidence="5 6" key="1">
    <citation type="journal article" date="2023" name="Hortic Res">
        <title>Pangenome of water caltrop reveals structural variations and asymmetric subgenome divergence after allopolyploidization.</title>
        <authorList>
            <person name="Zhang X."/>
            <person name="Chen Y."/>
            <person name="Wang L."/>
            <person name="Yuan Y."/>
            <person name="Fang M."/>
            <person name="Shi L."/>
            <person name="Lu R."/>
            <person name="Comes H.P."/>
            <person name="Ma Y."/>
            <person name="Chen Y."/>
            <person name="Huang G."/>
            <person name="Zhou Y."/>
            <person name="Zheng Z."/>
            <person name="Qiu Y."/>
        </authorList>
    </citation>
    <scope>NUCLEOTIDE SEQUENCE [LARGE SCALE GENOMIC DNA]</scope>
    <source>
        <tissue evidence="5">Roots</tissue>
    </source>
</reference>
<dbReference type="InterPro" id="IPR036236">
    <property type="entry name" value="Znf_C2H2_sf"/>
</dbReference>
<dbReference type="PANTHER" id="PTHR47591:SF1">
    <property type="entry name" value="ZINC FINGER PROTEIN ZAT2-RELATED"/>
    <property type="match status" value="1"/>
</dbReference>
<sequence>MRNTHRAMKRRAGAIRDDSNNSLTSGPETATDIAPNINPLPNPWNRTGNILDPYCCGDQANTTAKSNQNQTGNVTPPVLGDVGGAGLPGINQMFTDCESQSPASEHDRTESSNERNAAEPRSSLSAYFQEMMQMLSLQQVLSCLKTRPKLSSVAVPMGELYANHLSQLQEMGFFDTEENIRALGATARDVYAAMEPLLEYLGQWNKKKENVDKHAIAIAIAVDKLKVTANFQTHFHTVGPGHELASHKKKPRKRRSRTIALGGHPSSALDLIPPYASPAKPRKYSGRRPDPDAPKITRPCSECGKTFWSWKALFGHMRCHPERQWRGMNPPLNFPQPARPPPEADPGPSSASVMTEEEHEVAACLLMLANNGRLSGQIISHNTASLFFHEVTESYPGRRPPSEYSGHCTAMEDTGHDHQYHHHHHLVQGHFECSSCKKVFGSHQALGGHRASHKNVKGCFANATMMKGSSLGFYDHNNHNNNNTGVVISTDTTQRSDQLGESDDSDNAAAAAAAAADRPFTNPLAKMEVCDVDLSLRLGF</sequence>
<feature type="compositionally biased region" description="Pro residues" evidence="2">
    <location>
        <begin position="332"/>
        <end position="345"/>
    </location>
</feature>
<name>A0AAN7GSG4_9MYRT</name>
<dbReference type="PROSITE" id="PS00028">
    <property type="entry name" value="ZINC_FINGER_C2H2_1"/>
    <property type="match status" value="2"/>
</dbReference>
<feature type="compositionally biased region" description="Basic residues" evidence="2">
    <location>
        <begin position="1"/>
        <end position="13"/>
    </location>
</feature>
<dbReference type="PROSITE" id="PS50157">
    <property type="entry name" value="ZINC_FINGER_C2H2_2"/>
    <property type="match status" value="2"/>
</dbReference>
<dbReference type="PROSITE" id="PS50030">
    <property type="entry name" value="UBA"/>
    <property type="match status" value="1"/>
</dbReference>
<dbReference type="InterPro" id="IPR013087">
    <property type="entry name" value="Znf_C2H2_type"/>
</dbReference>
<dbReference type="AlphaFoldDB" id="A0AAN7GSG4"/>
<keyword evidence="1" id="KW-0479">Metal-binding</keyword>
<dbReference type="GO" id="GO:0008270">
    <property type="term" value="F:zinc ion binding"/>
    <property type="evidence" value="ECO:0007669"/>
    <property type="project" value="UniProtKB-KW"/>
</dbReference>
<dbReference type="SUPFAM" id="SSF57667">
    <property type="entry name" value="beta-beta-alpha zinc fingers"/>
    <property type="match status" value="1"/>
</dbReference>
<dbReference type="Pfam" id="PF13912">
    <property type="entry name" value="zf-C2H2_6"/>
    <property type="match status" value="2"/>
</dbReference>
<dbReference type="InterPro" id="IPR009060">
    <property type="entry name" value="UBA-like_sf"/>
</dbReference>
<keyword evidence="1" id="KW-0863">Zinc-finger</keyword>
<proteinExistence type="predicted"/>
<keyword evidence="6" id="KW-1185">Reference proteome</keyword>
<feature type="domain" description="UBA" evidence="3">
    <location>
        <begin position="159"/>
        <end position="200"/>
    </location>
</feature>
<dbReference type="Gene3D" id="1.10.8.10">
    <property type="entry name" value="DNA helicase RuvA subunit, C-terminal domain"/>
    <property type="match status" value="1"/>
</dbReference>
<evidence type="ECO:0000256" key="1">
    <source>
        <dbReference type="PROSITE-ProRule" id="PRU00042"/>
    </source>
</evidence>
<dbReference type="InterPro" id="IPR015940">
    <property type="entry name" value="UBA"/>
</dbReference>
<organism evidence="5 6">
    <name type="scientific">Trapa incisa</name>
    <dbReference type="NCBI Taxonomy" id="236973"/>
    <lineage>
        <taxon>Eukaryota</taxon>
        <taxon>Viridiplantae</taxon>
        <taxon>Streptophyta</taxon>
        <taxon>Embryophyta</taxon>
        <taxon>Tracheophyta</taxon>
        <taxon>Spermatophyta</taxon>
        <taxon>Magnoliopsida</taxon>
        <taxon>eudicotyledons</taxon>
        <taxon>Gunneridae</taxon>
        <taxon>Pentapetalae</taxon>
        <taxon>rosids</taxon>
        <taxon>malvids</taxon>
        <taxon>Myrtales</taxon>
        <taxon>Lythraceae</taxon>
        <taxon>Trapa</taxon>
    </lineage>
</organism>
<evidence type="ECO:0000313" key="6">
    <source>
        <dbReference type="Proteomes" id="UP001345219"/>
    </source>
</evidence>
<protein>
    <submittedName>
        <fullName evidence="5">Uncharacterized protein</fullName>
    </submittedName>
</protein>
<evidence type="ECO:0000313" key="5">
    <source>
        <dbReference type="EMBL" id="KAK4747724.1"/>
    </source>
</evidence>
<feature type="domain" description="C2H2-type" evidence="4">
    <location>
        <begin position="298"/>
        <end position="325"/>
    </location>
</feature>